<dbReference type="AlphaFoldDB" id="A0A933I993"/>
<evidence type="ECO:0008006" key="4">
    <source>
        <dbReference type="Google" id="ProtNLM"/>
    </source>
</evidence>
<accession>A0A933I993</accession>
<evidence type="ECO:0000313" key="2">
    <source>
        <dbReference type="EMBL" id="MBI4725683.1"/>
    </source>
</evidence>
<proteinExistence type="predicted"/>
<dbReference type="EMBL" id="JACQXR010000004">
    <property type="protein sequence ID" value="MBI4725683.1"/>
    <property type="molecule type" value="Genomic_DNA"/>
</dbReference>
<evidence type="ECO:0000256" key="1">
    <source>
        <dbReference type="SAM" id="Coils"/>
    </source>
</evidence>
<gene>
    <name evidence="2" type="ORF">HY768_00400</name>
</gene>
<protein>
    <recommendedName>
        <fullName evidence="4">RanBP2-type domain-containing protein</fullName>
    </recommendedName>
</protein>
<sequence length="342" mass="36831">MAQEVLTGNEGIEELQKLYDVFTNRIRLIDEKKANTKPEIYQKVRNEYEAKLLEVQVLLEEKGAGLEDALNQALAEKDQILPQLQQVSNTLEELELRMVIGEVTEEEKAAQEQALLAQKTEMENNAAALNQKIEKLNTFVKGKTTQSAPIPPAPPVKFAASAPVPPKPVVPPAAPVHPAPKPPVPPAPRPAPVAVPPPVAKPVPPAPPVMPAPPEPVPPAPAPAPELSEVLQPPVNEMDELEKQFASILGSSFSEAPAQPAPAMEEVMPRPQPTPTFEVPPAMQAPEVPVTAAVPETSAEEESHKGELKCPKCAAYNRADNWYCEKCGNELLNAQDLFGGGK</sequence>
<comment type="caution">
    <text evidence="2">The sequence shown here is derived from an EMBL/GenBank/DDBJ whole genome shotgun (WGS) entry which is preliminary data.</text>
</comment>
<reference evidence="2" key="1">
    <citation type="submission" date="2020-07" db="EMBL/GenBank/DDBJ databases">
        <title>Huge and variable diversity of episymbiotic CPR bacteria and DPANN archaea in groundwater ecosystems.</title>
        <authorList>
            <person name="He C.Y."/>
            <person name="Keren R."/>
            <person name="Whittaker M."/>
            <person name="Farag I.F."/>
            <person name="Doudna J."/>
            <person name="Cate J.H.D."/>
            <person name="Banfield J.F."/>
        </authorList>
    </citation>
    <scope>NUCLEOTIDE SEQUENCE</scope>
    <source>
        <strain evidence="2">NC_groundwater_1520_Pr4_B-0.1um_53_5</strain>
    </source>
</reference>
<keyword evidence="1" id="KW-0175">Coiled coil</keyword>
<dbReference type="Proteomes" id="UP000736328">
    <property type="component" value="Unassembled WGS sequence"/>
</dbReference>
<feature type="coiled-coil region" evidence="1">
    <location>
        <begin position="112"/>
        <end position="139"/>
    </location>
</feature>
<name>A0A933I993_UNCT6</name>
<organism evidence="2 3">
    <name type="scientific">candidate division TA06 bacterium</name>
    <dbReference type="NCBI Taxonomy" id="2250710"/>
    <lineage>
        <taxon>Bacteria</taxon>
        <taxon>Bacteria division TA06</taxon>
    </lineage>
</organism>
<evidence type="ECO:0000313" key="3">
    <source>
        <dbReference type="Proteomes" id="UP000736328"/>
    </source>
</evidence>